<keyword evidence="3" id="KW-0949">S-adenosyl-L-methionine</keyword>
<dbReference type="Pfam" id="PF08241">
    <property type="entry name" value="Methyltransf_11"/>
    <property type="match status" value="1"/>
</dbReference>
<keyword evidence="1 5" id="KW-0489">Methyltransferase</keyword>
<organism evidence="5 6">
    <name type="scientific">Alteribacter keqinensis</name>
    <dbReference type="NCBI Taxonomy" id="2483800"/>
    <lineage>
        <taxon>Bacteria</taxon>
        <taxon>Bacillati</taxon>
        <taxon>Bacillota</taxon>
        <taxon>Bacilli</taxon>
        <taxon>Bacillales</taxon>
        <taxon>Bacillaceae</taxon>
        <taxon>Alteribacter</taxon>
    </lineage>
</organism>
<proteinExistence type="predicted"/>
<dbReference type="SUPFAM" id="SSF53335">
    <property type="entry name" value="S-adenosyl-L-methionine-dependent methyltransferases"/>
    <property type="match status" value="1"/>
</dbReference>
<dbReference type="Gene3D" id="3.40.50.150">
    <property type="entry name" value="Vaccinia Virus protein VP39"/>
    <property type="match status" value="1"/>
</dbReference>
<reference evidence="5 6" key="1">
    <citation type="submission" date="2018-10" db="EMBL/GenBank/DDBJ databases">
        <title>Bacillus Keqinensis sp. nov., a moderately halophilic bacterium isolated from a saline-alkaline lake.</title>
        <authorList>
            <person name="Wang H."/>
        </authorList>
    </citation>
    <scope>NUCLEOTIDE SEQUENCE [LARGE SCALE GENOMIC DNA]</scope>
    <source>
        <strain evidence="5 6">KQ-3</strain>
    </source>
</reference>
<accession>A0A3M7TML2</accession>
<sequence>MNDRVKNVYNELAHHYEHHVDQKSLYNTHYERPAMTALFPPSLEGKAVFDAGCAAGWYTKELALRGAVVTASDLSPEMVAAARRRAGGDAVVHQLDLEEPLPFENSSFDLIVSSLVLHYISDWQNVFKEFHRVLKPGGGLLFSVHHPFMDLKLSPGEDYFFHELLHDEWKTDRGKFTVPFYRRPLTDIMNDTLTYFALDEIKEPQPVPDFQKRDPARYEKLMTNPHFLIVKAIKK</sequence>
<evidence type="ECO:0000259" key="4">
    <source>
        <dbReference type="Pfam" id="PF08241"/>
    </source>
</evidence>
<dbReference type="GO" id="GO:0008757">
    <property type="term" value="F:S-adenosylmethionine-dependent methyltransferase activity"/>
    <property type="evidence" value="ECO:0007669"/>
    <property type="project" value="InterPro"/>
</dbReference>
<feature type="domain" description="Methyltransferase type 11" evidence="4">
    <location>
        <begin position="50"/>
        <end position="142"/>
    </location>
</feature>
<protein>
    <submittedName>
        <fullName evidence="5">Class I SAM-dependent methyltransferase</fullName>
    </submittedName>
</protein>
<keyword evidence="6" id="KW-1185">Reference proteome</keyword>
<comment type="caution">
    <text evidence="5">The sequence shown here is derived from an EMBL/GenBank/DDBJ whole genome shotgun (WGS) entry which is preliminary data.</text>
</comment>
<dbReference type="PANTHER" id="PTHR43464:SF19">
    <property type="entry name" value="UBIQUINONE BIOSYNTHESIS O-METHYLTRANSFERASE, MITOCHONDRIAL"/>
    <property type="match status" value="1"/>
</dbReference>
<keyword evidence="2 5" id="KW-0808">Transferase</keyword>
<dbReference type="AlphaFoldDB" id="A0A3M7TML2"/>
<evidence type="ECO:0000256" key="2">
    <source>
        <dbReference type="ARBA" id="ARBA00022679"/>
    </source>
</evidence>
<dbReference type="InterPro" id="IPR029063">
    <property type="entry name" value="SAM-dependent_MTases_sf"/>
</dbReference>
<dbReference type="Proteomes" id="UP000278746">
    <property type="component" value="Unassembled WGS sequence"/>
</dbReference>
<evidence type="ECO:0000313" key="5">
    <source>
        <dbReference type="EMBL" id="RNA66873.1"/>
    </source>
</evidence>
<dbReference type="EMBL" id="RHIB01000003">
    <property type="protein sequence ID" value="RNA66873.1"/>
    <property type="molecule type" value="Genomic_DNA"/>
</dbReference>
<name>A0A3M7TML2_9BACI</name>
<evidence type="ECO:0000256" key="1">
    <source>
        <dbReference type="ARBA" id="ARBA00022603"/>
    </source>
</evidence>
<dbReference type="PANTHER" id="PTHR43464">
    <property type="entry name" value="METHYLTRANSFERASE"/>
    <property type="match status" value="1"/>
</dbReference>
<dbReference type="OrthoDB" id="9791837at2"/>
<dbReference type="InterPro" id="IPR013216">
    <property type="entry name" value="Methyltransf_11"/>
</dbReference>
<dbReference type="RefSeq" id="WP_122900748.1">
    <property type="nucleotide sequence ID" value="NZ_RHIB01000003.1"/>
</dbReference>
<gene>
    <name evidence="5" type="ORF">EBO34_16860</name>
</gene>
<evidence type="ECO:0000256" key="3">
    <source>
        <dbReference type="ARBA" id="ARBA00022691"/>
    </source>
</evidence>
<dbReference type="CDD" id="cd02440">
    <property type="entry name" value="AdoMet_MTases"/>
    <property type="match status" value="1"/>
</dbReference>
<dbReference type="GO" id="GO:0032259">
    <property type="term" value="P:methylation"/>
    <property type="evidence" value="ECO:0007669"/>
    <property type="project" value="UniProtKB-KW"/>
</dbReference>
<evidence type="ECO:0000313" key="6">
    <source>
        <dbReference type="Proteomes" id="UP000278746"/>
    </source>
</evidence>